<dbReference type="InterPro" id="IPR012336">
    <property type="entry name" value="Thioredoxin-like_fold"/>
</dbReference>
<organism evidence="2 3">
    <name type="scientific">Flagellimonas algicola</name>
    <dbReference type="NCBI Taxonomy" id="2583815"/>
    <lineage>
        <taxon>Bacteria</taxon>
        <taxon>Pseudomonadati</taxon>
        <taxon>Bacteroidota</taxon>
        <taxon>Flavobacteriia</taxon>
        <taxon>Flavobacteriales</taxon>
        <taxon>Flavobacteriaceae</taxon>
        <taxon>Flagellimonas</taxon>
    </lineage>
</organism>
<dbReference type="SUPFAM" id="SSF52833">
    <property type="entry name" value="Thioredoxin-like"/>
    <property type="match status" value="1"/>
</dbReference>
<dbReference type="Proteomes" id="UP000751614">
    <property type="component" value="Unassembled WGS sequence"/>
</dbReference>
<gene>
    <name evidence="2" type="ORF">FGG15_04210</name>
</gene>
<evidence type="ECO:0000259" key="1">
    <source>
        <dbReference type="Pfam" id="PF13098"/>
    </source>
</evidence>
<accession>A0ABY2WQ08</accession>
<dbReference type="EMBL" id="VCNI01000001">
    <property type="protein sequence ID" value="TMU56756.1"/>
    <property type="molecule type" value="Genomic_DNA"/>
</dbReference>
<dbReference type="InterPro" id="IPR036249">
    <property type="entry name" value="Thioredoxin-like_sf"/>
</dbReference>
<reference evidence="2 3" key="1">
    <citation type="submission" date="2019-05" db="EMBL/GenBank/DDBJ databases">
        <title>Flagellimonas sp. AsT0115, sp. nov., isolated from a marine red algae, Asparagopsis taxiformis.</title>
        <authorList>
            <person name="Kim J."/>
            <person name="Jeong S.E."/>
            <person name="Jeon C.O."/>
        </authorList>
    </citation>
    <scope>NUCLEOTIDE SEQUENCE [LARGE SCALE GENOMIC DNA]</scope>
    <source>
        <strain evidence="2 3">AsT0115</strain>
    </source>
</reference>
<evidence type="ECO:0000313" key="3">
    <source>
        <dbReference type="Proteomes" id="UP000751614"/>
    </source>
</evidence>
<protein>
    <submittedName>
        <fullName evidence="2">Thiol-disulfide isomerase</fullName>
    </submittedName>
</protein>
<keyword evidence="2" id="KW-0413">Isomerase</keyword>
<name>A0ABY2WQ08_9FLAO</name>
<evidence type="ECO:0000313" key="2">
    <source>
        <dbReference type="EMBL" id="TMU56756.1"/>
    </source>
</evidence>
<keyword evidence="3" id="KW-1185">Reference proteome</keyword>
<dbReference type="RefSeq" id="WP_138833534.1">
    <property type="nucleotide sequence ID" value="NZ_VCNI01000001.1"/>
</dbReference>
<proteinExistence type="predicted"/>
<comment type="caution">
    <text evidence="2">The sequence shown here is derived from an EMBL/GenBank/DDBJ whole genome shotgun (WGS) entry which is preliminary data.</text>
</comment>
<dbReference type="Pfam" id="PF13098">
    <property type="entry name" value="Thioredoxin_2"/>
    <property type="match status" value="1"/>
</dbReference>
<sequence>MATSRFFPFGLVALVFLLLAFTPNREEESEYRLILFEGSDWCVNCIRLEKNVLSNAAFITYAENHGISIERIDFPQRKELDEATQLYNAEMAEKYNFQGIFPTLILEKADTKETLTLEYLDQSCSDFIAQLSSNLKP</sequence>
<dbReference type="GO" id="GO:0016853">
    <property type="term" value="F:isomerase activity"/>
    <property type="evidence" value="ECO:0007669"/>
    <property type="project" value="UniProtKB-KW"/>
</dbReference>
<dbReference type="Gene3D" id="3.40.30.10">
    <property type="entry name" value="Glutaredoxin"/>
    <property type="match status" value="1"/>
</dbReference>
<feature type="domain" description="Thioredoxin-like fold" evidence="1">
    <location>
        <begin position="27"/>
        <end position="113"/>
    </location>
</feature>